<dbReference type="EMBL" id="GU943133">
    <property type="protein sequence ID" value="ADD96339.1"/>
    <property type="molecule type" value="Genomic_DNA"/>
</dbReference>
<accession>D6PKT8</accession>
<name>D6PKT8_9ZZZZ</name>
<dbReference type="AlphaFoldDB" id="D6PKT8"/>
<evidence type="ECO:0000313" key="1">
    <source>
        <dbReference type="EMBL" id="ADD96339.1"/>
    </source>
</evidence>
<protein>
    <submittedName>
        <fullName evidence="1">Uncharacterized protein</fullName>
    </submittedName>
</protein>
<sequence>MTQSDLSYMMSMLSDKKKLITNKEFDCTTWDKEAEELCQIDECLKFLDRQQEDI</sequence>
<organism evidence="1">
    <name type="scientific">uncultured organism MedDCM-OCT-S08-C700</name>
    <dbReference type="NCBI Taxonomy" id="743641"/>
    <lineage>
        <taxon>unclassified sequences</taxon>
        <taxon>environmental samples</taxon>
    </lineage>
</organism>
<reference evidence="1" key="1">
    <citation type="journal article" date="2010" name="ISME J.">
        <title>Metagenome of the Mediterranean deep chlorophyll maximum studied by direct and fosmid library 454 pyrosequencing.</title>
        <authorList>
            <person name="Ghai R."/>
            <person name="Martin-Cuadrado A.B."/>
            <person name="Molto A.G."/>
            <person name="Heredia I.G."/>
            <person name="Cabrera R."/>
            <person name="Martin J."/>
            <person name="Verdu M."/>
            <person name="Deschamps P."/>
            <person name="Moreira D."/>
            <person name="Lopez-Garcia P."/>
            <person name="Mira A."/>
            <person name="Rodriguez-Valera F."/>
        </authorList>
    </citation>
    <scope>NUCLEOTIDE SEQUENCE</scope>
</reference>
<proteinExistence type="predicted"/>